<gene>
    <name evidence="5" type="ORF">Gferi_07895</name>
</gene>
<keyword evidence="6" id="KW-1185">Reference proteome</keyword>
<dbReference type="OrthoDB" id="9791488at2"/>
<dbReference type="PROSITE" id="PS50937">
    <property type="entry name" value="HTH_MERR_2"/>
    <property type="match status" value="1"/>
</dbReference>
<dbReference type="RefSeq" id="WP_069975246.1">
    <property type="nucleotide sequence ID" value="NZ_CP017269.1"/>
</dbReference>
<protein>
    <submittedName>
        <fullName evidence="5">MerR family transcriptional regulator</fullName>
    </submittedName>
</protein>
<evidence type="ECO:0000313" key="6">
    <source>
        <dbReference type="Proteomes" id="UP000095743"/>
    </source>
</evidence>
<dbReference type="STRING" id="1424294.Gferi_07895"/>
<sequence length="291" mass="33571">MLMNETSKVTNLTKKAIEYYAEQGLIFPTILENGYRDFSADDIDRLKKISIFRKLGFSTEEVKAVLSDETGDTLQKFSVQKELSVQREQAKKVILDKLSCGKDYAEISTDLKAIEQSATIAEKLLDAFPGYYGRFICLHFARFLNEPIITVEQQSAYRDIIEFLDNVPSFRFPEDLQAFLIESTKHISTINIKELIEVTKQSIENPEKFLSENKCILEQYMSFKQSDEYKNSPVYKMQALLKAFNKTSGYYDVFIPAMKKLSASYTDYYTKIEQANEKLLAQYPEIAKLNN</sequence>
<evidence type="ECO:0000313" key="5">
    <source>
        <dbReference type="EMBL" id="AOT69501.1"/>
    </source>
</evidence>
<reference evidence="5 6" key="1">
    <citation type="submission" date="2016-09" db="EMBL/GenBank/DDBJ databases">
        <title>Genomic analysis reveals versatility of anaerobic energy metabolism of Geosporobacter ferrireducens IRF9 of phylum Firmicutes.</title>
        <authorList>
            <person name="Kim S.-J."/>
        </authorList>
    </citation>
    <scope>NUCLEOTIDE SEQUENCE [LARGE SCALE GENOMIC DNA]</scope>
    <source>
        <strain evidence="5 6">IRF9</strain>
    </source>
</reference>
<dbReference type="Pfam" id="PF13411">
    <property type="entry name" value="MerR_1"/>
    <property type="match status" value="1"/>
</dbReference>
<keyword evidence="2" id="KW-0238">DNA-binding</keyword>
<dbReference type="InterPro" id="IPR009061">
    <property type="entry name" value="DNA-bd_dom_put_sf"/>
</dbReference>
<evidence type="ECO:0000259" key="4">
    <source>
        <dbReference type="PROSITE" id="PS50937"/>
    </source>
</evidence>
<keyword evidence="1" id="KW-0805">Transcription regulation</keyword>
<dbReference type="PANTHER" id="PTHR30204">
    <property type="entry name" value="REDOX-CYCLING DRUG-SENSING TRANSCRIPTIONAL ACTIVATOR SOXR"/>
    <property type="match status" value="1"/>
</dbReference>
<evidence type="ECO:0000256" key="3">
    <source>
        <dbReference type="ARBA" id="ARBA00023163"/>
    </source>
</evidence>
<dbReference type="Proteomes" id="UP000095743">
    <property type="component" value="Chromosome"/>
</dbReference>
<dbReference type="CDD" id="cd00592">
    <property type="entry name" value="HTH_MerR-like"/>
    <property type="match status" value="1"/>
</dbReference>
<evidence type="ECO:0000256" key="2">
    <source>
        <dbReference type="ARBA" id="ARBA00023125"/>
    </source>
</evidence>
<dbReference type="InterPro" id="IPR047057">
    <property type="entry name" value="MerR_fam"/>
</dbReference>
<name>A0A1D8GF14_9FIRM</name>
<dbReference type="KEGG" id="gfe:Gferi_07895"/>
<feature type="domain" description="HTH merR-type" evidence="4">
    <location>
        <begin position="1"/>
        <end position="68"/>
    </location>
</feature>
<dbReference type="EMBL" id="CP017269">
    <property type="protein sequence ID" value="AOT69501.1"/>
    <property type="molecule type" value="Genomic_DNA"/>
</dbReference>
<evidence type="ECO:0000256" key="1">
    <source>
        <dbReference type="ARBA" id="ARBA00023015"/>
    </source>
</evidence>
<dbReference type="GO" id="GO:0003677">
    <property type="term" value="F:DNA binding"/>
    <property type="evidence" value="ECO:0007669"/>
    <property type="project" value="UniProtKB-KW"/>
</dbReference>
<dbReference type="SUPFAM" id="SSF46955">
    <property type="entry name" value="Putative DNA-binding domain"/>
    <property type="match status" value="1"/>
</dbReference>
<keyword evidence="3" id="KW-0804">Transcription</keyword>
<accession>A0A1D8GF14</accession>
<proteinExistence type="predicted"/>
<dbReference type="SMART" id="SM00422">
    <property type="entry name" value="HTH_MERR"/>
    <property type="match status" value="1"/>
</dbReference>
<organism evidence="5 6">
    <name type="scientific">Geosporobacter ferrireducens</name>
    <dbReference type="NCBI Taxonomy" id="1424294"/>
    <lineage>
        <taxon>Bacteria</taxon>
        <taxon>Bacillati</taxon>
        <taxon>Bacillota</taxon>
        <taxon>Clostridia</taxon>
        <taxon>Peptostreptococcales</taxon>
        <taxon>Thermotaleaceae</taxon>
        <taxon>Geosporobacter</taxon>
    </lineage>
</organism>
<dbReference type="GO" id="GO:0003700">
    <property type="term" value="F:DNA-binding transcription factor activity"/>
    <property type="evidence" value="ECO:0007669"/>
    <property type="project" value="InterPro"/>
</dbReference>
<dbReference type="PANTHER" id="PTHR30204:SF94">
    <property type="entry name" value="HEAVY METAL-DEPENDENT TRANSCRIPTIONAL REGULATOR HI_0293-RELATED"/>
    <property type="match status" value="1"/>
</dbReference>
<dbReference type="Gene3D" id="1.10.1660.10">
    <property type="match status" value="1"/>
</dbReference>
<dbReference type="InterPro" id="IPR000551">
    <property type="entry name" value="MerR-type_HTH_dom"/>
</dbReference>
<dbReference type="AlphaFoldDB" id="A0A1D8GF14"/>